<evidence type="ECO:0000313" key="3">
    <source>
        <dbReference type="Proteomes" id="UP000739069"/>
    </source>
</evidence>
<sequence length="138" mass="15273">MIPRSPHSASEHPLSPARQSSPPPVTADPSSAGTPAPSQDQLQHYLSVLGEYIRHAREYAQALHDSYADEVYALWHEHITYSATTDETSIASGTLSAVELEELTRKWVRLMREGRDMLHHETTIAADRAAAQDGFPLD</sequence>
<accession>A0A943TB66</accession>
<gene>
    <name evidence="2" type="ORF">KH265_08220</name>
</gene>
<evidence type="ECO:0000313" key="2">
    <source>
        <dbReference type="EMBL" id="MBS6635609.1"/>
    </source>
</evidence>
<dbReference type="RefSeq" id="WP_303953719.1">
    <property type="nucleotide sequence ID" value="NZ_JAGZXI010000013.1"/>
</dbReference>
<proteinExistence type="predicted"/>
<protein>
    <submittedName>
        <fullName evidence="2">Uncharacterized protein</fullName>
    </submittedName>
</protein>
<dbReference type="EMBL" id="JAGZXI010000013">
    <property type="protein sequence ID" value="MBS6635609.1"/>
    <property type="molecule type" value="Genomic_DNA"/>
</dbReference>
<organism evidence="2 3">
    <name type="scientific">Rothia mucilaginosa</name>
    <dbReference type="NCBI Taxonomy" id="43675"/>
    <lineage>
        <taxon>Bacteria</taxon>
        <taxon>Bacillati</taxon>
        <taxon>Actinomycetota</taxon>
        <taxon>Actinomycetes</taxon>
        <taxon>Micrococcales</taxon>
        <taxon>Micrococcaceae</taxon>
        <taxon>Rothia</taxon>
    </lineage>
</organism>
<reference evidence="2" key="1">
    <citation type="submission" date="2021-02" db="EMBL/GenBank/DDBJ databases">
        <title>Infant gut strain persistence is associated with maternal origin, phylogeny, and functional potential including surface adhesion and iron acquisition.</title>
        <authorList>
            <person name="Lou Y.C."/>
        </authorList>
    </citation>
    <scope>NUCLEOTIDE SEQUENCE</scope>
    <source>
        <strain evidence="2">L1_008_092G1_dasL1_008_092G1_concoct_16</strain>
    </source>
</reference>
<name>A0A943TB66_9MICC</name>
<feature type="region of interest" description="Disordered" evidence="1">
    <location>
        <begin position="1"/>
        <end position="39"/>
    </location>
</feature>
<dbReference type="AlphaFoldDB" id="A0A943TB66"/>
<comment type="caution">
    <text evidence="2">The sequence shown here is derived from an EMBL/GenBank/DDBJ whole genome shotgun (WGS) entry which is preliminary data.</text>
</comment>
<evidence type="ECO:0000256" key="1">
    <source>
        <dbReference type="SAM" id="MobiDB-lite"/>
    </source>
</evidence>
<feature type="compositionally biased region" description="Polar residues" evidence="1">
    <location>
        <begin position="28"/>
        <end position="39"/>
    </location>
</feature>
<dbReference type="Proteomes" id="UP000739069">
    <property type="component" value="Unassembled WGS sequence"/>
</dbReference>